<dbReference type="AlphaFoldDB" id="A0A653C2W8"/>
<evidence type="ECO:0000313" key="1">
    <source>
        <dbReference type="EMBL" id="VEN42204.1"/>
    </source>
</evidence>
<evidence type="ECO:0000313" key="2">
    <source>
        <dbReference type="Proteomes" id="UP000410492"/>
    </source>
</evidence>
<accession>A0A653C2W8</accession>
<dbReference type="Proteomes" id="UP000410492">
    <property type="component" value="Unassembled WGS sequence"/>
</dbReference>
<reference evidence="1 2" key="1">
    <citation type="submission" date="2019-01" db="EMBL/GenBank/DDBJ databases">
        <authorList>
            <person name="Sayadi A."/>
        </authorList>
    </citation>
    <scope>NUCLEOTIDE SEQUENCE [LARGE SCALE GENOMIC DNA]</scope>
</reference>
<sequence length="74" mass="8339">QLVPLLRSSVGHLPFLWAIVFGTIANQIYNSLSVSDTLYDLNWYTGDIWEIKVIRFMMARSQIPATLPAAPFGL</sequence>
<protein>
    <submittedName>
        <fullName evidence="1">Uncharacterized protein</fullName>
    </submittedName>
</protein>
<proteinExistence type="predicted"/>
<dbReference type="OrthoDB" id="8185860at2759"/>
<feature type="non-terminal residue" evidence="1">
    <location>
        <position position="1"/>
    </location>
</feature>
<organism evidence="1 2">
    <name type="scientific">Callosobruchus maculatus</name>
    <name type="common">Southern cowpea weevil</name>
    <name type="synonym">Pulse bruchid</name>
    <dbReference type="NCBI Taxonomy" id="64391"/>
    <lineage>
        <taxon>Eukaryota</taxon>
        <taxon>Metazoa</taxon>
        <taxon>Ecdysozoa</taxon>
        <taxon>Arthropoda</taxon>
        <taxon>Hexapoda</taxon>
        <taxon>Insecta</taxon>
        <taxon>Pterygota</taxon>
        <taxon>Neoptera</taxon>
        <taxon>Endopterygota</taxon>
        <taxon>Coleoptera</taxon>
        <taxon>Polyphaga</taxon>
        <taxon>Cucujiformia</taxon>
        <taxon>Chrysomeloidea</taxon>
        <taxon>Chrysomelidae</taxon>
        <taxon>Bruchinae</taxon>
        <taxon>Bruchini</taxon>
        <taxon>Callosobruchus</taxon>
    </lineage>
</organism>
<keyword evidence="2" id="KW-1185">Reference proteome</keyword>
<gene>
    <name evidence="1" type="ORF">CALMAC_LOCUS5780</name>
</gene>
<dbReference type="EMBL" id="CAACVG010006864">
    <property type="protein sequence ID" value="VEN42204.1"/>
    <property type="molecule type" value="Genomic_DNA"/>
</dbReference>
<name>A0A653C2W8_CALMS</name>